<evidence type="ECO:0000259" key="8">
    <source>
        <dbReference type="Pfam" id="PF01522"/>
    </source>
</evidence>
<keyword evidence="7" id="KW-0812">Transmembrane</keyword>
<evidence type="ECO:0000256" key="4">
    <source>
        <dbReference type="ARBA" id="ARBA00020071"/>
    </source>
</evidence>
<dbReference type="RefSeq" id="WP_144036173.1">
    <property type="nucleotide sequence ID" value="NZ_MPSB01000006.1"/>
</dbReference>
<comment type="function">
    <text evidence="1">Is involved in generating a small heat-stable compound (Nod), an acylated oligomer of N-acetylglucosamine, that stimulates mitosis in various plant protoplasts.</text>
</comment>
<evidence type="ECO:0000256" key="1">
    <source>
        <dbReference type="ARBA" id="ARBA00003236"/>
    </source>
</evidence>
<evidence type="ECO:0000256" key="6">
    <source>
        <dbReference type="ARBA" id="ARBA00032976"/>
    </source>
</evidence>
<dbReference type="InterPro" id="IPR011330">
    <property type="entry name" value="Glyco_hydro/deAcase_b/a-brl"/>
</dbReference>
<accession>A0A1V2EU29</accession>
<dbReference type="Pfam" id="PF01522">
    <property type="entry name" value="Polysacc_deac_1"/>
    <property type="match status" value="1"/>
</dbReference>
<dbReference type="PANTHER" id="PTHR34216:SF3">
    <property type="entry name" value="POLY-BETA-1,6-N-ACETYL-D-GLUCOSAMINE N-DEACETYLASE"/>
    <property type="match status" value="1"/>
</dbReference>
<reference evidence="9 10" key="1">
    <citation type="submission" date="2016-11" db="EMBL/GenBank/DDBJ databases">
        <title>Genome sequence of Sphingomonas jeddahensis G39.</title>
        <authorList>
            <person name="Poehlein A."/>
            <person name="Wuebbeler J.H."/>
            <person name="Steinbuechel A."/>
            <person name="Daniel R."/>
        </authorList>
    </citation>
    <scope>NUCLEOTIDE SEQUENCE [LARGE SCALE GENOMIC DNA]</scope>
    <source>
        <strain evidence="9 10">G39</strain>
    </source>
</reference>
<keyword evidence="7" id="KW-1133">Transmembrane helix</keyword>
<comment type="caution">
    <text evidence="9">The sequence shown here is derived from an EMBL/GenBank/DDBJ whole genome shotgun (WGS) entry which is preliminary data.</text>
</comment>
<dbReference type="PANTHER" id="PTHR34216">
    <property type="match status" value="1"/>
</dbReference>
<evidence type="ECO:0000256" key="3">
    <source>
        <dbReference type="ARBA" id="ARBA00010973"/>
    </source>
</evidence>
<feature type="transmembrane region" description="Helical" evidence="7">
    <location>
        <begin position="38"/>
        <end position="58"/>
    </location>
</feature>
<dbReference type="Gene3D" id="3.20.20.370">
    <property type="entry name" value="Glycoside hydrolase/deacetylase"/>
    <property type="match status" value="1"/>
</dbReference>
<keyword evidence="5" id="KW-0732">Signal</keyword>
<dbReference type="Proteomes" id="UP000188729">
    <property type="component" value="Unassembled WGS sequence"/>
</dbReference>
<dbReference type="OrthoDB" id="9782872at2"/>
<evidence type="ECO:0000313" key="9">
    <source>
        <dbReference type="EMBL" id="ONF96100.1"/>
    </source>
</evidence>
<evidence type="ECO:0000313" key="10">
    <source>
        <dbReference type="Proteomes" id="UP000188729"/>
    </source>
</evidence>
<dbReference type="AlphaFoldDB" id="A0A1V2EU29"/>
<feature type="domain" description="NodB homology" evidence="8">
    <location>
        <begin position="120"/>
        <end position="207"/>
    </location>
</feature>
<evidence type="ECO:0000256" key="7">
    <source>
        <dbReference type="SAM" id="Phobius"/>
    </source>
</evidence>
<dbReference type="STRING" id="1915074.SPHI_17150"/>
<evidence type="ECO:0000256" key="2">
    <source>
        <dbReference type="ARBA" id="ARBA00004613"/>
    </source>
</evidence>
<comment type="similarity">
    <text evidence="3">Belongs to the polysaccharide deacetylase family.</text>
</comment>
<dbReference type="SUPFAM" id="SSF88713">
    <property type="entry name" value="Glycoside hydrolase/deacetylase"/>
    <property type="match status" value="1"/>
</dbReference>
<name>A0A1V2EU29_9SPHN</name>
<dbReference type="GO" id="GO:0016810">
    <property type="term" value="F:hydrolase activity, acting on carbon-nitrogen (but not peptide) bonds"/>
    <property type="evidence" value="ECO:0007669"/>
    <property type="project" value="InterPro"/>
</dbReference>
<protein>
    <recommendedName>
        <fullName evidence="4">Chitooligosaccharide deacetylase</fullName>
    </recommendedName>
    <alternativeName>
        <fullName evidence="6">Nodulation protein B</fullName>
    </alternativeName>
</protein>
<gene>
    <name evidence="9" type="ORF">SPHI_17150</name>
</gene>
<keyword evidence="10" id="KW-1185">Reference proteome</keyword>
<organism evidence="9 10">
    <name type="scientific">Sphingomonas jeddahensis</name>
    <dbReference type="NCBI Taxonomy" id="1915074"/>
    <lineage>
        <taxon>Bacteria</taxon>
        <taxon>Pseudomonadati</taxon>
        <taxon>Pseudomonadota</taxon>
        <taxon>Alphaproteobacteria</taxon>
        <taxon>Sphingomonadales</taxon>
        <taxon>Sphingomonadaceae</taxon>
        <taxon>Sphingomonas</taxon>
    </lineage>
</organism>
<sequence length="398" mass="43898">MTRKAERQARVLRWATMVAAGLIAAVVIALLLPRTLGLVAAALAVLLGVVAGHGAMIAPPGVAILTYHSVSPEPGWLPWSREIAVHPRTFERHLETLRRMGAAVIATRDFVTRRAAADAVPDRAVILHFDDGYLDNHRHAMPLLLREGMPATFFPSLDFISPYAGMRRDGSDAGYMSWTELAELRQAGFEVEPHGVDHARVPTSDRAIGTLNAANWRKHAWLQWAATPGPKHDWFQMTSPAAVPLGSAIPSSGLALAERAWRGGAKEDIGALTGRIERDLAACRAAFVERFGEAPQIFCWPENKLHPEGRQIARRLGYRATTGGQGRNGADESAEVLSRIHVDDRALGFRWLAAEALYLRASVRLMQGNHYWYLLLAPMHVARKIVFRLRDRFGANFA</sequence>
<comment type="subcellular location">
    <subcellularLocation>
        <location evidence="2">Secreted</location>
    </subcellularLocation>
</comment>
<dbReference type="GO" id="GO:0005576">
    <property type="term" value="C:extracellular region"/>
    <property type="evidence" value="ECO:0007669"/>
    <property type="project" value="UniProtKB-SubCell"/>
</dbReference>
<keyword evidence="7" id="KW-0472">Membrane</keyword>
<proteinExistence type="inferred from homology"/>
<dbReference type="EMBL" id="MPSB01000006">
    <property type="protein sequence ID" value="ONF96100.1"/>
    <property type="molecule type" value="Genomic_DNA"/>
</dbReference>
<dbReference type="InterPro" id="IPR002509">
    <property type="entry name" value="NODB_dom"/>
</dbReference>
<evidence type="ECO:0000256" key="5">
    <source>
        <dbReference type="ARBA" id="ARBA00022729"/>
    </source>
</evidence>
<dbReference type="InterPro" id="IPR051398">
    <property type="entry name" value="Polysacch_Deacetylase"/>
</dbReference>
<feature type="transmembrane region" description="Helical" evidence="7">
    <location>
        <begin position="12"/>
        <end position="32"/>
    </location>
</feature>
<dbReference type="GO" id="GO:0005975">
    <property type="term" value="P:carbohydrate metabolic process"/>
    <property type="evidence" value="ECO:0007669"/>
    <property type="project" value="InterPro"/>
</dbReference>